<dbReference type="Gene3D" id="1.20.120.990">
    <property type="entry name" value="Glycosyltransferase family 88, C-terminal domain"/>
    <property type="match status" value="1"/>
</dbReference>
<keyword evidence="12" id="KW-1185">Reference proteome</keyword>
<keyword evidence="8" id="KW-0408">Iron</keyword>
<evidence type="ECO:0000256" key="9">
    <source>
        <dbReference type="ARBA" id="ARBA00023033"/>
    </source>
</evidence>
<evidence type="ECO:0000256" key="5">
    <source>
        <dbReference type="ARBA" id="ARBA00022723"/>
    </source>
</evidence>
<dbReference type="EMBL" id="CAKMRJ010003334">
    <property type="protein sequence ID" value="CAH1431073.1"/>
    <property type="molecule type" value="Genomic_DNA"/>
</dbReference>
<evidence type="ECO:0000313" key="12">
    <source>
        <dbReference type="Proteomes" id="UP001157418"/>
    </source>
</evidence>
<dbReference type="GO" id="GO:0005506">
    <property type="term" value="F:iron ion binding"/>
    <property type="evidence" value="ECO:0007669"/>
    <property type="project" value="InterPro"/>
</dbReference>
<evidence type="ECO:0000313" key="11">
    <source>
        <dbReference type="EMBL" id="CAH1431073.1"/>
    </source>
</evidence>
<dbReference type="GO" id="GO:0016020">
    <property type="term" value="C:membrane"/>
    <property type="evidence" value="ECO:0007669"/>
    <property type="project" value="UniProtKB-SubCell"/>
</dbReference>
<dbReference type="Pfam" id="PF00067">
    <property type="entry name" value="p450"/>
    <property type="match status" value="1"/>
</dbReference>
<dbReference type="PANTHER" id="PTHR24282">
    <property type="entry name" value="CYTOCHROME P450 FAMILY MEMBER"/>
    <property type="match status" value="1"/>
</dbReference>
<evidence type="ECO:0000256" key="3">
    <source>
        <dbReference type="ARBA" id="ARBA00022617"/>
    </source>
</evidence>
<comment type="similarity">
    <text evidence="2">Belongs to the cytochrome P450 family.</text>
</comment>
<dbReference type="InterPro" id="IPR036396">
    <property type="entry name" value="Cyt_P450_sf"/>
</dbReference>
<keyword evidence="4" id="KW-0812">Transmembrane</keyword>
<accession>A0AAU9N2I1</accession>
<evidence type="ECO:0000256" key="1">
    <source>
        <dbReference type="ARBA" id="ARBA00004370"/>
    </source>
</evidence>
<dbReference type="Proteomes" id="UP001157418">
    <property type="component" value="Unassembled WGS sequence"/>
</dbReference>
<organism evidence="11 12">
    <name type="scientific">Lactuca virosa</name>
    <dbReference type="NCBI Taxonomy" id="75947"/>
    <lineage>
        <taxon>Eukaryota</taxon>
        <taxon>Viridiplantae</taxon>
        <taxon>Streptophyta</taxon>
        <taxon>Embryophyta</taxon>
        <taxon>Tracheophyta</taxon>
        <taxon>Spermatophyta</taxon>
        <taxon>Magnoliopsida</taxon>
        <taxon>eudicotyledons</taxon>
        <taxon>Gunneridae</taxon>
        <taxon>Pentapetalae</taxon>
        <taxon>asterids</taxon>
        <taxon>campanulids</taxon>
        <taxon>Asterales</taxon>
        <taxon>Asteraceae</taxon>
        <taxon>Cichorioideae</taxon>
        <taxon>Cichorieae</taxon>
        <taxon>Lactucinae</taxon>
        <taxon>Lactuca</taxon>
    </lineage>
</organism>
<keyword evidence="9" id="KW-0503">Monooxygenase</keyword>
<dbReference type="InterPro" id="IPR050665">
    <property type="entry name" value="Cytochrome_P450_Monooxygen"/>
</dbReference>
<evidence type="ECO:0000256" key="8">
    <source>
        <dbReference type="ARBA" id="ARBA00023004"/>
    </source>
</evidence>
<dbReference type="SUPFAM" id="SSF48264">
    <property type="entry name" value="Cytochrome P450"/>
    <property type="match status" value="1"/>
</dbReference>
<dbReference type="AlphaFoldDB" id="A0AAU9N2I1"/>
<reference evidence="11 12" key="1">
    <citation type="submission" date="2022-01" db="EMBL/GenBank/DDBJ databases">
        <authorList>
            <person name="Xiong W."/>
            <person name="Schranz E."/>
        </authorList>
    </citation>
    <scope>NUCLEOTIDE SEQUENCE [LARGE SCALE GENOMIC DNA]</scope>
</reference>
<sequence>MVPAIYVSCAEMINKWEEMLKKERSCCEVDVWPYLQTLSSDVISLLVIDAIQSLYIPGSRFLPTKNNNRIKKIDQEVKATIRSIIDKRIIVMKAGERSKDDLLGILLESNYKEIKHGNMNSGLTIDEVIDECKLFYFAGQETTGILLVWTMILLAQHTNWQERAR</sequence>
<proteinExistence type="inferred from homology"/>
<keyword evidence="7" id="KW-0560">Oxidoreductase</keyword>
<evidence type="ECO:0000256" key="7">
    <source>
        <dbReference type="ARBA" id="ARBA00023002"/>
    </source>
</evidence>
<evidence type="ECO:0000256" key="10">
    <source>
        <dbReference type="ARBA" id="ARBA00023136"/>
    </source>
</evidence>
<dbReference type="PANTHER" id="PTHR24282:SF254">
    <property type="entry name" value="CYTOCHROME P450 CYP72A219-LIKE"/>
    <property type="match status" value="1"/>
</dbReference>
<comment type="caution">
    <text evidence="11">The sequence shown here is derived from an EMBL/GenBank/DDBJ whole genome shotgun (WGS) entry which is preliminary data.</text>
</comment>
<dbReference type="GO" id="GO:0020037">
    <property type="term" value="F:heme binding"/>
    <property type="evidence" value="ECO:0007669"/>
    <property type="project" value="InterPro"/>
</dbReference>
<keyword evidence="10" id="KW-0472">Membrane</keyword>
<protein>
    <recommendedName>
        <fullName evidence="13">Cytochrome P450</fullName>
    </recommendedName>
</protein>
<dbReference type="InterPro" id="IPR001128">
    <property type="entry name" value="Cyt_P450"/>
</dbReference>
<dbReference type="GO" id="GO:0004497">
    <property type="term" value="F:monooxygenase activity"/>
    <property type="evidence" value="ECO:0007669"/>
    <property type="project" value="UniProtKB-KW"/>
</dbReference>
<dbReference type="GO" id="GO:0016705">
    <property type="term" value="F:oxidoreductase activity, acting on paired donors, with incorporation or reduction of molecular oxygen"/>
    <property type="evidence" value="ECO:0007669"/>
    <property type="project" value="InterPro"/>
</dbReference>
<evidence type="ECO:0008006" key="13">
    <source>
        <dbReference type="Google" id="ProtNLM"/>
    </source>
</evidence>
<name>A0AAU9N2I1_9ASTR</name>
<comment type="subcellular location">
    <subcellularLocation>
        <location evidence="1">Membrane</location>
    </subcellularLocation>
</comment>
<gene>
    <name evidence="11" type="ORF">LVIROSA_LOCUS17803</name>
</gene>
<evidence type="ECO:0000256" key="4">
    <source>
        <dbReference type="ARBA" id="ARBA00022692"/>
    </source>
</evidence>
<keyword evidence="3" id="KW-0349">Heme</keyword>
<keyword evidence="5" id="KW-0479">Metal-binding</keyword>
<evidence type="ECO:0000256" key="6">
    <source>
        <dbReference type="ARBA" id="ARBA00022989"/>
    </source>
</evidence>
<evidence type="ECO:0000256" key="2">
    <source>
        <dbReference type="ARBA" id="ARBA00010617"/>
    </source>
</evidence>
<keyword evidence="6" id="KW-1133">Transmembrane helix</keyword>